<dbReference type="EMBL" id="JAPQKH010000003">
    <property type="protein sequence ID" value="KAJ5107884.1"/>
    <property type="molecule type" value="Genomic_DNA"/>
</dbReference>
<evidence type="ECO:0000313" key="3">
    <source>
        <dbReference type="Proteomes" id="UP001149165"/>
    </source>
</evidence>
<evidence type="ECO:0000313" key="2">
    <source>
        <dbReference type="EMBL" id="KAJ5107884.1"/>
    </source>
</evidence>
<name>A0A9W9FWU5_9EURO</name>
<comment type="caution">
    <text evidence="2">The sequence shown here is derived from an EMBL/GenBank/DDBJ whole genome shotgun (WGS) entry which is preliminary data.</text>
</comment>
<proteinExistence type="predicted"/>
<accession>A0A9W9FWU5</accession>
<dbReference type="AlphaFoldDB" id="A0A9W9FWU5"/>
<dbReference type="OrthoDB" id="4498187at2759"/>
<organism evidence="2 3">
    <name type="scientific">Penicillium angulare</name>
    <dbReference type="NCBI Taxonomy" id="116970"/>
    <lineage>
        <taxon>Eukaryota</taxon>
        <taxon>Fungi</taxon>
        <taxon>Dikarya</taxon>
        <taxon>Ascomycota</taxon>
        <taxon>Pezizomycotina</taxon>
        <taxon>Eurotiomycetes</taxon>
        <taxon>Eurotiomycetidae</taxon>
        <taxon>Eurotiales</taxon>
        <taxon>Aspergillaceae</taxon>
        <taxon>Penicillium</taxon>
    </lineage>
</organism>
<dbReference type="Proteomes" id="UP001149165">
    <property type="component" value="Unassembled WGS sequence"/>
</dbReference>
<reference evidence="2" key="1">
    <citation type="submission" date="2022-11" db="EMBL/GenBank/DDBJ databases">
        <authorList>
            <person name="Petersen C."/>
        </authorList>
    </citation>
    <scope>NUCLEOTIDE SEQUENCE</scope>
    <source>
        <strain evidence="2">IBT 30069</strain>
    </source>
</reference>
<protein>
    <submittedName>
        <fullName evidence="2">Uncharacterized protein</fullName>
    </submittedName>
</protein>
<keyword evidence="3" id="KW-1185">Reference proteome</keyword>
<sequence length="374" mass="41210">MLSSTMPVNPTGVAEPVANPFHEFAQHSHIDEETLVQLLSAYNREEWSIFGQIELSIRSQPPSSESSLTVDPSLLELPSKSDDLSGGLPSDPIDLAVLDEILESPVSSSSNDNDSTQSSNMSSDMVVDTVSNTVSNTVPSTVPDMVSNIVPDMSSNIVPDMSSNIVPDMSSNIVPDMSSNIVADMGFNTVADMVSNTSFQTGFNPFPYTMPNTVGNIVPNTMFNTVENTDPVLLSLFGKHGRWPRPPYNQQPFCQPYYGQPYLPPQPAYNQPMYPPSAAAPFTQPVYATAPMHPMGYNPYPYMMPQYPVQMPPPMPRPMPRQMPRPQPTQPLKVFEFVDTTVPEGFVANPNNHARWEVDKDGTRHYLNAPAARR</sequence>
<reference evidence="2" key="2">
    <citation type="journal article" date="2023" name="IMA Fungus">
        <title>Comparative genomic study of the Penicillium genus elucidates a diverse pangenome and 15 lateral gene transfer events.</title>
        <authorList>
            <person name="Petersen C."/>
            <person name="Sorensen T."/>
            <person name="Nielsen M.R."/>
            <person name="Sondergaard T.E."/>
            <person name="Sorensen J.L."/>
            <person name="Fitzpatrick D.A."/>
            <person name="Frisvad J.C."/>
            <person name="Nielsen K.L."/>
        </authorList>
    </citation>
    <scope>NUCLEOTIDE SEQUENCE</scope>
    <source>
        <strain evidence="2">IBT 30069</strain>
    </source>
</reference>
<feature type="region of interest" description="Disordered" evidence="1">
    <location>
        <begin position="104"/>
        <end position="124"/>
    </location>
</feature>
<gene>
    <name evidence="2" type="ORF">N7456_004559</name>
</gene>
<evidence type="ECO:0000256" key="1">
    <source>
        <dbReference type="SAM" id="MobiDB-lite"/>
    </source>
</evidence>